<comment type="subcellular location">
    <subcellularLocation>
        <location evidence="7">Nucleus</location>
        <location evidence="7">Nucleolus</location>
    </subcellularLocation>
</comment>
<dbReference type="Proteomes" id="UP000001554">
    <property type="component" value="Chromosome 7"/>
</dbReference>
<comment type="function">
    <text evidence="1 7">Required for 60S pre-ribosomal subunits export to the cytoplasm.</text>
</comment>
<dbReference type="InterPro" id="IPR027312">
    <property type="entry name" value="Sda1"/>
</dbReference>
<feature type="compositionally biased region" description="Acidic residues" evidence="8">
    <location>
        <begin position="517"/>
        <end position="546"/>
    </location>
</feature>
<keyword evidence="4 7" id="KW-0690">Ribosome biogenesis</keyword>
<dbReference type="GeneID" id="118419001"/>
<dbReference type="KEGG" id="bfo:118419001"/>
<keyword evidence="5 7" id="KW-0653">Protein transport</keyword>
<evidence type="ECO:0000313" key="12">
    <source>
        <dbReference type="Proteomes" id="UP000001554"/>
    </source>
</evidence>
<dbReference type="GO" id="GO:0000055">
    <property type="term" value="P:ribosomal large subunit export from nucleus"/>
    <property type="evidence" value="ECO:0000318"/>
    <property type="project" value="GO_Central"/>
</dbReference>
<keyword evidence="6 7" id="KW-0539">Nucleus</keyword>
<keyword evidence="12" id="KW-1185">Reference proteome</keyword>
<feature type="region of interest" description="Disordered" evidence="8">
    <location>
        <begin position="515"/>
        <end position="581"/>
    </location>
</feature>
<feature type="domain" description="SDA1 C-terminal" evidence="11">
    <location>
        <begin position="675"/>
        <end position="721"/>
    </location>
</feature>
<gene>
    <name evidence="13" type="primary">LOC118419001</name>
</gene>
<dbReference type="Pfam" id="PF21638">
    <property type="entry name" value="SDA1_C"/>
    <property type="match status" value="1"/>
</dbReference>
<dbReference type="AlphaFoldDB" id="A0A9J7LEN2"/>
<name>A0A9J7LEN2_BRAFL</name>
<evidence type="ECO:0000259" key="11">
    <source>
        <dbReference type="Pfam" id="PF21638"/>
    </source>
</evidence>
<sequence>MFQSHVQLIVSGTVLVVFSPTSKDHRTFFSTRSVTMSERNRNQLPNNLPQLQNLIKRDAESYREEFLQQYRHYQSNVEIFRLKPQQFSKSLDDLVMFLAQVAHAYPEDLADFPQELKDLLKQHSTVLDPSLRMTFCRALILLRNKSLISPTSLLELFFELFRCQDKLLRKTLFTHIVTDIKNINAKHKDNKLNTTLQNFMYTMLRDSNAVAAKQSLGVMVELYHRNVWNDAKTVNVIATACFSKVTKIMVAALKFFLGKDEEEENGSDSESEEEGPKVKDLMLRHTVTHKTRKRQKKLDKALKALKKHKKKKKAEPFNFSALHLLHDPQDFAEKLFKQLESSTERFEVRLMTMDLISRLIGLHQLILFNFYPFLQRFMQPHQREVTRILLCAAQASHTQIPPDILQQMLMTVANNFITERNSNEVMTVGLNAVREICARAPLGMSEDLLRDLAQYKNYRNKNVLMAARSLIQLYRQVNPALLHKKDRGKPTEASAEAKALQYGEVDAKDYVPGAEVLPEEQPEPEGEDDGWEEASCSDEDDDDSEGWVDVQHSSDEEQGEDTTAEGEKLTPEMAKRKAAAISQSRILTQEDLKLIRAKQISKEMEKAAPKGKGKKRKLIQIEDRDTGAELPSLSDIERIHKKPKSDKDTRLATVQAGREGREKFSSKKHKKNQRSSTTNKEKKKNKAFMMMKQKKQVRGKGKRSFRDKQIALRDSLLKRKKQA</sequence>
<feature type="compositionally biased region" description="Basic and acidic residues" evidence="8">
    <location>
        <begin position="704"/>
        <end position="717"/>
    </location>
</feature>
<dbReference type="InterPro" id="IPR016024">
    <property type="entry name" value="ARM-type_fold"/>
</dbReference>
<dbReference type="InterPro" id="IPR012977">
    <property type="entry name" value="SDA1_N"/>
</dbReference>
<dbReference type="Pfam" id="PF08158">
    <property type="entry name" value="SDA1_HEAT"/>
    <property type="match status" value="1"/>
</dbReference>
<feature type="domain" description="SDA1 middle" evidence="9">
    <location>
        <begin position="527"/>
        <end position="657"/>
    </location>
</feature>
<reference evidence="13" key="2">
    <citation type="submission" date="2025-08" db="UniProtKB">
        <authorList>
            <consortium name="RefSeq"/>
        </authorList>
    </citation>
    <scope>IDENTIFICATION</scope>
    <source>
        <strain evidence="13">S238N-H82</strain>
        <tissue evidence="13">Testes</tissue>
    </source>
</reference>
<dbReference type="PANTHER" id="PTHR12730">
    <property type="entry name" value="HSDA/SDA1-RELATED"/>
    <property type="match status" value="1"/>
</dbReference>
<evidence type="ECO:0000256" key="6">
    <source>
        <dbReference type="ARBA" id="ARBA00023242"/>
    </source>
</evidence>
<dbReference type="OMA" id="AMYKTYK"/>
<feature type="region of interest" description="Disordered" evidence="8">
    <location>
        <begin position="603"/>
        <end position="723"/>
    </location>
</feature>
<evidence type="ECO:0000256" key="1">
    <source>
        <dbReference type="ARBA" id="ARBA00003823"/>
    </source>
</evidence>
<protein>
    <recommendedName>
        <fullName evidence="7">Protein SDA1</fullName>
    </recommendedName>
</protein>
<dbReference type="Pfam" id="PF05285">
    <property type="entry name" value="SDA1_dom"/>
    <property type="match status" value="1"/>
</dbReference>
<accession>A0A9J7LEN2</accession>
<evidence type="ECO:0000256" key="7">
    <source>
        <dbReference type="RuleBase" id="RU365057"/>
    </source>
</evidence>
<dbReference type="GO" id="GO:0005730">
    <property type="term" value="C:nucleolus"/>
    <property type="evidence" value="ECO:0000318"/>
    <property type="project" value="GO_Central"/>
</dbReference>
<reference evidence="12" key="1">
    <citation type="journal article" date="2020" name="Nat. Ecol. Evol.">
        <title>Deeply conserved synteny resolves early events in vertebrate evolution.</title>
        <authorList>
            <person name="Simakov O."/>
            <person name="Marletaz F."/>
            <person name="Yue J.X."/>
            <person name="O'Connell B."/>
            <person name="Jenkins J."/>
            <person name="Brandt A."/>
            <person name="Calef R."/>
            <person name="Tung C.H."/>
            <person name="Huang T.K."/>
            <person name="Schmutz J."/>
            <person name="Satoh N."/>
            <person name="Yu J.K."/>
            <person name="Putnam N.H."/>
            <person name="Green R.E."/>
            <person name="Rokhsar D.S."/>
        </authorList>
    </citation>
    <scope>NUCLEOTIDE SEQUENCE [LARGE SCALE GENOMIC DNA]</scope>
    <source>
        <strain evidence="12">S238N-H82</strain>
    </source>
</reference>
<dbReference type="InterPro" id="IPR048292">
    <property type="entry name" value="SDA1_C"/>
</dbReference>
<evidence type="ECO:0000256" key="8">
    <source>
        <dbReference type="SAM" id="MobiDB-lite"/>
    </source>
</evidence>
<comment type="similarity">
    <text evidence="2 7">Belongs to the SDA1 family.</text>
</comment>
<evidence type="ECO:0000313" key="13">
    <source>
        <dbReference type="RefSeq" id="XP_035681102.1"/>
    </source>
</evidence>
<evidence type="ECO:0000259" key="9">
    <source>
        <dbReference type="Pfam" id="PF05285"/>
    </source>
</evidence>
<dbReference type="RefSeq" id="XP_035681102.1">
    <property type="nucleotide sequence ID" value="XM_035825209.1"/>
</dbReference>
<feature type="compositionally biased region" description="Basic residues" evidence="8">
    <location>
        <begin position="681"/>
        <end position="703"/>
    </location>
</feature>
<feature type="compositionally biased region" description="Basic residues" evidence="8">
    <location>
        <begin position="609"/>
        <end position="618"/>
    </location>
</feature>
<dbReference type="OrthoDB" id="2196187at2759"/>
<evidence type="ECO:0000259" key="10">
    <source>
        <dbReference type="Pfam" id="PF08158"/>
    </source>
</evidence>
<dbReference type="PANTHER" id="PTHR12730:SF0">
    <property type="entry name" value="PROTEIN SDA1 HOMOLOG"/>
    <property type="match status" value="1"/>
</dbReference>
<keyword evidence="3 7" id="KW-0813">Transport</keyword>
<feature type="domain" description="SDA1 N-terminal" evidence="10">
    <location>
        <begin position="97"/>
        <end position="459"/>
    </location>
</feature>
<evidence type="ECO:0000256" key="2">
    <source>
        <dbReference type="ARBA" id="ARBA00005783"/>
    </source>
</evidence>
<dbReference type="SUPFAM" id="SSF48371">
    <property type="entry name" value="ARM repeat"/>
    <property type="match status" value="1"/>
</dbReference>
<organism evidence="12 13">
    <name type="scientific">Branchiostoma floridae</name>
    <name type="common">Florida lancelet</name>
    <name type="synonym">Amphioxus</name>
    <dbReference type="NCBI Taxonomy" id="7739"/>
    <lineage>
        <taxon>Eukaryota</taxon>
        <taxon>Metazoa</taxon>
        <taxon>Chordata</taxon>
        <taxon>Cephalochordata</taxon>
        <taxon>Leptocardii</taxon>
        <taxon>Amphioxiformes</taxon>
        <taxon>Branchiostomatidae</taxon>
        <taxon>Branchiostoma</taxon>
    </lineage>
</organism>
<dbReference type="InterPro" id="IPR007949">
    <property type="entry name" value="SDA1_MD"/>
</dbReference>
<evidence type="ECO:0000256" key="3">
    <source>
        <dbReference type="ARBA" id="ARBA00022448"/>
    </source>
</evidence>
<evidence type="ECO:0000256" key="5">
    <source>
        <dbReference type="ARBA" id="ARBA00022927"/>
    </source>
</evidence>
<proteinExistence type="inferred from homology"/>
<evidence type="ECO:0000256" key="4">
    <source>
        <dbReference type="ARBA" id="ARBA00022517"/>
    </source>
</evidence>
<feature type="compositionally biased region" description="Basic and acidic residues" evidence="8">
    <location>
        <begin position="565"/>
        <end position="575"/>
    </location>
</feature>
<dbReference type="GO" id="GO:0042273">
    <property type="term" value="P:ribosomal large subunit biogenesis"/>
    <property type="evidence" value="ECO:0000318"/>
    <property type="project" value="GO_Central"/>
</dbReference>
<dbReference type="GO" id="GO:0015031">
    <property type="term" value="P:protein transport"/>
    <property type="evidence" value="ECO:0007669"/>
    <property type="project" value="UniProtKB-KW"/>
</dbReference>